<proteinExistence type="predicted"/>
<dbReference type="Pfam" id="PF05795">
    <property type="entry name" value="Plasmodium_Vir"/>
    <property type="match status" value="1"/>
</dbReference>
<dbReference type="EMBL" id="FLQV01001354">
    <property type="protein sequence ID" value="SBS99518.1"/>
    <property type="molecule type" value="Genomic_DNA"/>
</dbReference>
<dbReference type="Proteomes" id="UP000078546">
    <property type="component" value="Unassembled WGS sequence"/>
</dbReference>
<evidence type="ECO:0000313" key="4">
    <source>
        <dbReference type="Proteomes" id="UP000078546"/>
    </source>
</evidence>
<organism evidence="3 4">
    <name type="scientific">Plasmodium ovale curtisi</name>
    <dbReference type="NCBI Taxonomy" id="864141"/>
    <lineage>
        <taxon>Eukaryota</taxon>
        <taxon>Sar</taxon>
        <taxon>Alveolata</taxon>
        <taxon>Apicomplexa</taxon>
        <taxon>Aconoidasida</taxon>
        <taxon>Haemosporida</taxon>
        <taxon>Plasmodiidae</taxon>
        <taxon>Plasmodium</taxon>
        <taxon>Plasmodium (Plasmodium)</taxon>
    </lineage>
</organism>
<name>A0A1A8X2R5_PLAOA</name>
<sequence length="245" mass="28592">MCNKNLPNFPSNKACNTYDENNADVTYVTCCDTSQSLNIVFPGIHDMCKRLEKNINYIKEKKTSDNLNYLCTYLFYWIHENITKLNIDVKRIPYNNLCNYEVYELDIENFNKKKCFFEFFDDYETISKEIAPSGDNCSKYFDHITDIAKMYGELDKICKPDINNCYKFYSSKKYTNPNILLSLSSCSHIANSKRPFSDSLLHSSPDAADHHGNASNFEYFHTYIAVVLSLLGIIFMFFFIYKVNI</sequence>
<feature type="transmembrane region" description="Helical" evidence="1">
    <location>
        <begin position="220"/>
        <end position="241"/>
    </location>
</feature>
<dbReference type="InterPro" id="IPR008780">
    <property type="entry name" value="Plasmodium_Vir"/>
</dbReference>
<reference evidence="4 5" key="1">
    <citation type="submission" date="2016-05" db="EMBL/GenBank/DDBJ databases">
        <authorList>
            <person name="Naeem Raeece"/>
        </authorList>
    </citation>
    <scope>NUCLEOTIDE SEQUENCE [LARGE SCALE GENOMIC DNA]</scope>
</reference>
<evidence type="ECO:0000313" key="3">
    <source>
        <dbReference type="EMBL" id="SBS99518.1"/>
    </source>
</evidence>
<evidence type="ECO:0000256" key="1">
    <source>
        <dbReference type="SAM" id="Phobius"/>
    </source>
</evidence>
<evidence type="ECO:0000313" key="5">
    <source>
        <dbReference type="Proteomes" id="UP000078560"/>
    </source>
</evidence>
<protein>
    <submittedName>
        <fullName evidence="3">PIR Superfamily Protein</fullName>
    </submittedName>
</protein>
<reference evidence="3" key="2">
    <citation type="submission" date="2016-05" db="EMBL/GenBank/DDBJ databases">
        <authorList>
            <person name="Lavstsen T."/>
            <person name="Jespersen J.S."/>
        </authorList>
    </citation>
    <scope>NUCLEOTIDE SEQUENCE [LARGE SCALE GENOMIC DNA]</scope>
</reference>
<gene>
    <name evidence="3" type="ORF">POVCU1_053230</name>
    <name evidence="2" type="ORF">POVCU2_0052590</name>
</gene>
<dbReference type="Proteomes" id="UP000078560">
    <property type="component" value="Unassembled WGS sequence"/>
</dbReference>
<keyword evidence="1" id="KW-0472">Membrane</keyword>
<dbReference type="AlphaFoldDB" id="A0A1A8X2R5"/>
<keyword evidence="1" id="KW-0812">Transmembrane</keyword>
<dbReference type="EMBL" id="FLQU01000681">
    <property type="protein sequence ID" value="SBS89135.1"/>
    <property type="molecule type" value="Genomic_DNA"/>
</dbReference>
<accession>A0A1A8X2R5</accession>
<keyword evidence="1" id="KW-1133">Transmembrane helix</keyword>
<evidence type="ECO:0000313" key="2">
    <source>
        <dbReference type="EMBL" id="SBS89135.1"/>
    </source>
</evidence>